<dbReference type="Pfam" id="PF12705">
    <property type="entry name" value="PDDEXK_1"/>
    <property type="match status" value="1"/>
</dbReference>
<accession>A0ABY8WWR0</accession>
<feature type="domain" description="UvrD-like helicase C-terminal" evidence="17">
    <location>
        <begin position="399"/>
        <end position="694"/>
    </location>
</feature>
<keyword evidence="7" id="KW-0269">Exonuclease</keyword>
<evidence type="ECO:0000256" key="14">
    <source>
        <dbReference type="ARBA" id="ARBA00048988"/>
    </source>
</evidence>
<dbReference type="CDD" id="cd17932">
    <property type="entry name" value="DEXQc_UvrD"/>
    <property type="match status" value="1"/>
</dbReference>
<dbReference type="Gene3D" id="1.10.10.160">
    <property type="match status" value="1"/>
</dbReference>
<keyword evidence="4" id="KW-0227">DNA damage</keyword>
<dbReference type="InterPro" id="IPR038726">
    <property type="entry name" value="PDDEXK_AddAB-type"/>
</dbReference>
<dbReference type="EMBL" id="CP124550">
    <property type="protein sequence ID" value="WIO45991.1"/>
    <property type="molecule type" value="Genomic_DNA"/>
</dbReference>
<keyword evidence="10" id="KW-0234">DNA repair</keyword>
<dbReference type="InterPro" id="IPR013986">
    <property type="entry name" value="DExx_box_DNA_helicase_dom_sf"/>
</dbReference>
<dbReference type="Gene3D" id="3.40.50.300">
    <property type="entry name" value="P-loop containing nucleotide triphosphate hydrolases"/>
    <property type="match status" value="3"/>
</dbReference>
<dbReference type="EC" id="5.6.2.4" evidence="13"/>
<evidence type="ECO:0000256" key="1">
    <source>
        <dbReference type="ARBA" id="ARBA00009922"/>
    </source>
</evidence>
<evidence type="ECO:0000256" key="5">
    <source>
        <dbReference type="ARBA" id="ARBA00022801"/>
    </source>
</evidence>
<keyword evidence="6 15" id="KW-0347">Helicase</keyword>
<keyword evidence="8 15" id="KW-0067">ATP-binding</keyword>
<dbReference type="PROSITE" id="PS51198">
    <property type="entry name" value="UVRD_HELICASE_ATP_BIND"/>
    <property type="match status" value="1"/>
</dbReference>
<dbReference type="SUPFAM" id="SSF52980">
    <property type="entry name" value="Restriction endonuclease-like"/>
    <property type="match status" value="1"/>
</dbReference>
<evidence type="ECO:0000313" key="18">
    <source>
        <dbReference type="EMBL" id="WIO45991.1"/>
    </source>
</evidence>
<name>A0ABY8WWR0_9BACT</name>
<comment type="similarity">
    <text evidence="1">Belongs to the helicase family. UvrD subfamily.</text>
</comment>
<keyword evidence="11" id="KW-0413">Isomerase</keyword>
<keyword evidence="2" id="KW-0540">Nuclease</keyword>
<dbReference type="RefSeq" id="WP_376754354.1">
    <property type="nucleotide sequence ID" value="NZ_CP124550.1"/>
</dbReference>
<evidence type="ECO:0000259" key="16">
    <source>
        <dbReference type="PROSITE" id="PS51198"/>
    </source>
</evidence>
<dbReference type="InterPro" id="IPR014016">
    <property type="entry name" value="UvrD-like_ATP-bd"/>
</dbReference>
<comment type="catalytic activity">
    <reaction evidence="14">
        <text>ATP + H2O = ADP + phosphate + H(+)</text>
        <dbReference type="Rhea" id="RHEA:13065"/>
        <dbReference type="ChEBI" id="CHEBI:15377"/>
        <dbReference type="ChEBI" id="CHEBI:15378"/>
        <dbReference type="ChEBI" id="CHEBI:30616"/>
        <dbReference type="ChEBI" id="CHEBI:43474"/>
        <dbReference type="ChEBI" id="CHEBI:456216"/>
        <dbReference type="EC" id="5.6.2.4"/>
    </reaction>
</comment>
<keyword evidence="3 15" id="KW-0547">Nucleotide-binding</keyword>
<organism evidence="18 19">
    <name type="scientific">Candidatus Southlakia epibionticum</name>
    <dbReference type="NCBI Taxonomy" id="3043284"/>
    <lineage>
        <taxon>Bacteria</taxon>
        <taxon>Candidatus Saccharimonadota</taxon>
        <taxon>Candidatus Saccharimonadia</taxon>
        <taxon>Candidatus Saccharimonadales</taxon>
        <taxon>Candidatus Saccharimonadaceae</taxon>
        <taxon>Candidatus Southlakia</taxon>
    </lineage>
</organism>
<feature type="domain" description="UvrD-like helicase ATP-binding" evidence="16">
    <location>
        <begin position="9"/>
        <end position="398"/>
    </location>
</feature>
<evidence type="ECO:0000256" key="7">
    <source>
        <dbReference type="ARBA" id="ARBA00022839"/>
    </source>
</evidence>
<dbReference type="Proteomes" id="UP001177295">
    <property type="component" value="Chromosome"/>
</dbReference>
<dbReference type="InterPro" id="IPR011335">
    <property type="entry name" value="Restrct_endonuc-II-like"/>
</dbReference>
<sequence length="1093" mass="122964">MTTFHTRYNKLNAAQRKAVDTIDGPLLVVAGPGTGKTELLSMRVANILHKTDTLPENILCLTFTDSGATAMRARLASIIGPDAYKVAIQTFHSFGTETINHNSEYFYHGAAFKPADDLTMHAFMMQIFDELQHDNPLASKMNGEYTHLRDAMQVISELKQAGLTSGELLQIIDNNDETLNAVEANLASIFANRISKTTITLIAPIAKTAAELPLPKLPPAITPLANNLALSLAHAFDAAVESGKTTPITAWRNAWMEKDSTGAFVFKDRKRHAKLRAMAPVYNRYRELMQKAALYDYDDMILNVVQAIEQSPELKFNLQERYHYILVDEFQDTNLAQLRILFNLTDNPAGDAPNIMAVGDDDQAIYSFQGADVGNIHRFRERYPNYRHVVLTENYRSAQTILDDARAVITQANGRLETTMEINKQLTSHTAESKMVELHEHTTPADERAWIAKHIAEQIARGTRPSDIAVISRWHRDLVELLPYLHERGIAVNYERRDNVLDDERIAAIELLARTVTAIASGQHSEADSLLPELVSHPMYDFSPETIWKLSVNAYRNHTSWINTMLATPALAPFAAWLLERARAAAHESVEEFIDELIGVPNGKKRQFTSPLYEHYFSADILAKNPEAYLEALEALRTIRSKLRDYRGDHLTIADFVDFIDDYRQLDTPITSVRRRSDTIDDAINLMTAHKSKGLEFDTVYVINSIDAQWGERVRGRSRNISYPENITIAPNADTYDERLRLYFVAMTRAKRQLFLTYSRADLNSKDTLVAGFLTGVNLQPIVHRTPETVAQLTAQAQTAWHDRIIRKPTASMKALLAPMLEQYKLSATHLNNFIDVSRGGPQGFLMNNLLHFPQAKSADASFGTAIHAALQRAHTHLSATGERRPAEDVIGDFVRELHDQRLSIDEFNHYAKRGTDALSKFLHAEYDSFTPTQKAELSFASQGVTLGGARLTGSLDLVDINGNHIFVTDYKTGKPSTSWTGRGDYEKIKLHKYRQQLMFYQLLCQHSRDYASYEFDGAILQFVEPDSRGDIHSLDQAFSTEELAQFTTLIAAVWRCIITLELPNASSYSADYKGILQFEKDLIAGNEVGAQN</sequence>
<evidence type="ECO:0000256" key="3">
    <source>
        <dbReference type="ARBA" id="ARBA00022741"/>
    </source>
</evidence>
<keyword evidence="5 15" id="KW-0378">Hydrolase</keyword>
<dbReference type="PANTHER" id="PTHR11070">
    <property type="entry name" value="UVRD / RECB / PCRA DNA HELICASE FAMILY MEMBER"/>
    <property type="match status" value="1"/>
</dbReference>
<proteinExistence type="inferred from homology"/>
<dbReference type="InterPro" id="IPR000212">
    <property type="entry name" value="DNA_helicase_UvrD/REP"/>
</dbReference>
<evidence type="ECO:0000256" key="2">
    <source>
        <dbReference type="ARBA" id="ARBA00022722"/>
    </source>
</evidence>
<evidence type="ECO:0000256" key="9">
    <source>
        <dbReference type="ARBA" id="ARBA00023125"/>
    </source>
</evidence>
<dbReference type="Pfam" id="PF13361">
    <property type="entry name" value="UvrD_C"/>
    <property type="match status" value="1"/>
</dbReference>
<dbReference type="GO" id="GO:0004386">
    <property type="term" value="F:helicase activity"/>
    <property type="evidence" value="ECO:0007669"/>
    <property type="project" value="UniProtKB-KW"/>
</dbReference>
<dbReference type="InterPro" id="IPR014017">
    <property type="entry name" value="DNA_helicase_UvrD-like_C"/>
</dbReference>
<evidence type="ECO:0000256" key="13">
    <source>
        <dbReference type="ARBA" id="ARBA00034808"/>
    </source>
</evidence>
<dbReference type="PANTHER" id="PTHR11070:SF2">
    <property type="entry name" value="ATP-DEPENDENT DNA HELICASE SRS2"/>
    <property type="match status" value="1"/>
</dbReference>
<dbReference type="InterPro" id="IPR027417">
    <property type="entry name" value="P-loop_NTPase"/>
</dbReference>
<evidence type="ECO:0000256" key="6">
    <source>
        <dbReference type="ARBA" id="ARBA00022806"/>
    </source>
</evidence>
<gene>
    <name evidence="18" type="ORF">SEML1_0364</name>
</gene>
<dbReference type="Gene3D" id="1.10.486.10">
    <property type="entry name" value="PCRA, domain 4"/>
    <property type="match status" value="1"/>
</dbReference>
<evidence type="ECO:0000256" key="15">
    <source>
        <dbReference type="PROSITE-ProRule" id="PRU00560"/>
    </source>
</evidence>
<evidence type="ECO:0000256" key="12">
    <source>
        <dbReference type="ARBA" id="ARBA00034617"/>
    </source>
</evidence>
<dbReference type="InterPro" id="IPR011604">
    <property type="entry name" value="PDDEXK-like_dom_sf"/>
</dbReference>
<dbReference type="SUPFAM" id="SSF52540">
    <property type="entry name" value="P-loop containing nucleoside triphosphate hydrolases"/>
    <property type="match status" value="1"/>
</dbReference>
<comment type="catalytic activity">
    <reaction evidence="12">
        <text>Couples ATP hydrolysis with the unwinding of duplex DNA by translocating in the 3'-5' direction.</text>
        <dbReference type="EC" id="5.6.2.4"/>
    </reaction>
</comment>
<feature type="binding site" evidence="15">
    <location>
        <begin position="30"/>
        <end position="37"/>
    </location>
    <ligand>
        <name>ATP</name>
        <dbReference type="ChEBI" id="CHEBI:30616"/>
    </ligand>
</feature>
<evidence type="ECO:0000259" key="17">
    <source>
        <dbReference type="PROSITE" id="PS51217"/>
    </source>
</evidence>
<evidence type="ECO:0000256" key="11">
    <source>
        <dbReference type="ARBA" id="ARBA00023235"/>
    </source>
</evidence>
<keyword evidence="19" id="KW-1185">Reference proteome</keyword>
<evidence type="ECO:0000256" key="8">
    <source>
        <dbReference type="ARBA" id="ARBA00022840"/>
    </source>
</evidence>
<keyword evidence="9" id="KW-0238">DNA-binding</keyword>
<protein>
    <recommendedName>
        <fullName evidence="13">DNA 3'-5' helicase</fullName>
        <ecNumber evidence="13">5.6.2.4</ecNumber>
    </recommendedName>
</protein>
<evidence type="ECO:0000256" key="4">
    <source>
        <dbReference type="ARBA" id="ARBA00022763"/>
    </source>
</evidence>
<dbReference type="Pfam" id="PF00580">
    <property type="entry name" value="UvrD-helicase"/>
    <property type="match status" value="1"/>
</dbReference>
<dbReference type="PROSITE" id="PS51217">
    <property type="entry name" value="UVRD_HELICASE_CTER"/>
    <property type="match status" value="1"/>
</dbReference>
<evidence type="ECO:0000313" key="19">
    <source>
        <dbReference type="Proteomes" id="UP001177295"/>
    </source>
</evidence>
<reference evidence="18 19" key="1">
    <citation type="journal article" date="2023" name="Cell">
        <title>Genetic manipulation of Patescibacteria provides mechanistic insights into microbial dark matter and the epibiotic lifestyle.</title>
        <authorList>
            <person name="Wang Y."/>
            <person name="Gallagher L.A."/>
            <person name="Andrade P.A."/>
            <person name="Liu A."/>
            <person name="Humphreys I.R."/>
            <person name="Turkarslan S."/>
            <person name="Cutler K.J."/>
            <person name="Arrieta-Ortiz M.L."/>
            <person name="Li Y."/>
            <person name="Radey M.C."/>
            <person name="McLean J.S."/>
            <person name="Cong Q."/>
            <person name="Baker D."/>
            <person name="Baliga N.S."/>
            <person name="Peterson S.B."/>
            <person name="Mougous J.D."/>
        </authorList>
    </citation>
    <scope>NUCLEOTIDE SEQUENCE [LARGE SCALE GENOMIC DNA]</scope>
    <source>
        <strain evidence="18 19">ML1</strain>
    </source>
</reference>
<dbReference type="Gene3D" id="3.90.320.10">
    <property type="match status" value="1"/>
</dbReference>
<evidence type="ECO:0000256" key="10">
    <source>
        <dbReference type="ARBA" id="ARBA00023204"/>
    </source>
</evidence>